<dbReference type="OrthoDB" id="9808275at2"/>
<comment type="caution">
    <text evidence="1">The sequence shown here is derived from an EMBL/GenBank/DDBJ whole genome shotgun (WGS) entry which is preliminary data.</text>
</comment>
<dbReference type="GO" id="GO:0016853">
    <property type="term" value="F:isomerase activity"/>
    <property type="evidence" value="ECO:0007669"/>
    <property type="project" value="UniProtKB-KW"/>
</dbReference>
<keyword evidence="1" id="KW-0413">Isomerase</keyword>
<gene>
    <name evidence="1" type="ORF">DTO57_11685</name>
</gene>
<dbReference type="SUPFAM" id="SSF51182">
    <property type="entry name" value="RmlC-like cupins"/>
    <property type="match status" value="1"/>
</dbReference>
<name>A0A367XW08_9MICO</name>
<reference evidence="1 2" key="1">
    <citation type="submission" date="2018-07" db="EMBL/GenBank/DDBJ databases">
        <title>Microbacterium endoborsara sp. nov., a novel actinobacterium isolated from Borszczowia aralocaspica.</title>
        <authorList>
            <person name="An D."/>
        </authorList>
    </citation>
    <scope>NUCLEOTIDE SEQUENCE [LARGE SCALE GENOMIC DNA]</scope>
    <source>
        <strain evidence="1 2">C1.15228</strain>
    </source>
</reference>
<dbReference type="Proteomes" id="UP000253508">
    <property type="component" value="Unassembled WGS sequence"/>
</dbReference>
<dbReference type="Gene3D" id="2.60.120.10">
    <property type="entry name" value="Jelly Rolls"/>
    <property type="match status" value="1"/>
</dbReference>
<keyword evidence="2" id="KW-1185">Reference proteome</keyword>
<dbReference type="RefSeq" id="WP_114118422.1">
    <property type="nucleotide sequence ID" value="NZ_BMHU01000005.1"/>
</dbReference>
<evidence type="ECO:0000313" key="2">
    <source>
        <dbReference type="Proteomes" id="UP000253508"/>
    </source>
</evidence>
<proteinExistence type="predicted"/>
<protein>
    <submittedName>
        <fullName evidence="1">Mannose-6-phosphate isomerase</fullName>
    </submittedName>
</protein>
<dbReference type="AlphaFoldDB" id="A0A367XW08"/>
<dbReference type="InterPro" id="IPR011051">
    <property type="entry name" value="RmlC_Cupin_sf"/>
</dbReference>
<dbReference type="CDD" id="cd07010">
    <property type="entry name" value="cupin_PMI_type_I_N_bac"/>
    <property type="match status" value="1"/>
</dbReference>
<accession>A0A367XW08</accession>
<dbReference type="InterPro" id="IPR014710">
    <property type="entry name" value="RmlC-like_jellyroll"/>
</dbReference>
<organism evidence="1 2">
    <name type="scientific">Microbacterium sorbitolivorans</name>
    <dbReference type="NCBI Taxonomy" id="1867410"/>
    <lineage>
        <taxon>Bacteria</taxon>
        <taxon>Bacillati</taxon>
        <taxon>Actinomycetota</taxon>
        <taxon>Actinomycetes</taxon>
        <taxon>Micrococcales</taxon>
        <taxon>Microbacteriaceae</taxon>
        <taxon>Microbacterium</taxon>
    </lineage>
</organism>
<sequence>MSAPVILGPNQPPARPYRGGAGIRELRGTGSEDVYAPEDFVASTTCTFGSDTVGLSRLPDGTLLRDAIAADPAAWLGAEHVAVFGGETALLVKLLHTGERLFNHAHPDAVFAEAHLGIGRGKTEAWIITDTGGRESADVWLGWNREVTEGEIAEWFARQDSDGMLAALNHVTVRAGEWIHVPAGTPHSIGEGITLVELQEPVDLSIILEYAPFPALDREAALLGLPVETALAAVSRDRTDPSALHGAVVDGSFLPLAADPFYRAEQVRGGDILDAGFSVVVVLEGAGSLREVPVARGATVVIPHSAGPLQLVGDLRAIRCRPPHPNEVHAPGRLEP</sequence>
<evidence type="ECO:0000313" key="1">
    <source>
        <dbReference type="EMBL" id="RCK56981.1"/>
    </source>
</evidence>
<dbReference type="EMBL" id="QORO01000005">
    <property type="protein sequence ID" value="RCK56981.1"/>
    <property type="molecule type" value="Genomic_DNA"/>
</dbReference>